<feature type="domain" description="FAD linked oxidase N-terminal" evidence="1">
    <location>
        <begin position="5"/>
        <end position="116"/>
    </location>
</feature>
<proteinExistence type="predicted"/>
<dbReference type="SUPFAM" id="SSF56176">
    <property type="entry name" value="FAD-binding/transporter-associated domain-like"/>
    <property type="match status" value="1"/>
</dbReference>
<name>A0A031LNL4_9CREN</name>
<dbReference type="STRING" id="1160895.CM19_08445"/>
<accession>A0A031LNL4</accession>
<keyword evidence="3" id="KW-1185">Reference proteome</keyword>
<organism evidence="2 3">
    <name type="scientific">Candidatus Acidianus copahuensis</name>
    <dbReference type="NCBI Taxonomy" id="1160895"/>
    <lineage>
        <taxon>Archaea</taxon>
        <taxon>Thermoproteota</taxon>
        <taxon>Thermoprotei</taxon>
        <taxon>Sulfolobales</taxon>
        <taxon>Sulfolobaceae</taxon>
        <taxon>Acidianus</taxon>
    </lineage>
</organism>
<sequence length="286" mass="32453">MDVYTESELFNEIRDAYLSRRKVAILGYGRHSKKGTEEEIIHIKMEDFTLDKGKVIAEAGASVEEIRKVASEEGLLLPSFYNGSVGGLLANNDLSPLFTHYGSAREFTDWVIFMTPYRAIKWKGVIGSKGKIGAITKAQFSLFPKPDRVFMLERKVDPNNLVKEVTELLKLKPLALLIDYDGSFYIHASFSEKIERNGYSIDEGVPNVEESNKNSFIVKLNSLEDFISLVDKSEPVYAYTIVDSKLAKIYIADESSLLGFNYYKADEPQLVFNKLKIIFDRNNIFI</sequence>
<dbReference type="GO" id="GO:0050660">
    <property type="term" value="F:flavin adenine dinucleotide binding"/>
    <property type="evidence" value="ECO:0007669"/>
    <property type="project" value="InterPro"/>
</dbReference>
<evidence type="ECO:0000313" key="3">
    <source>
        <dbReference type="Proteomes" id="UP000024332"/>
    </source>
</evidence>
<dbReference type="Gene3D" id="3.30.465.10">
    <property type="match status" value="1"/>
</dbReference>
<dbReference type="InterPro" id="IPR006094">
    <property type="entry name" value="Oxid_FAD_bind_N"/>
</dbReference>
<dbReference type="AlphaFoldDB" id="A0A031LNL4"/>
<dbReference type="Proteomes" id="UP000024332">
    <property type="component" value="Unassembled WGS sequence"/>
</dbReference>
<gene>
    <name evidence="2" type="ORF">CM19_08445</name>
</gene>
<dbReference type="EMBL" id="JFZT01000045">
    <property type="protein sequence ID" value="EZQ04734.1"/>
    <property type="molecule type" value="Genomic_DNA"/>
</dbReference>
<dbReference type="InterPro" id="IPR036318">
    <property type="entry name" value="FAD-bd_PCMH-like_sf"/>
</dbReference>
<reference evidence="2 3" key="1">
    <citation type="submission" date="2014-03" db="EMBL/GenBank/DDBJ databases">
        <title>Draft genome sequence of the novel thermoacidophilic archaea Acidianus copahuensis ALE1 strain, isolated from Copahue volcanic area in Neuquen Argentina.</title>
        <authorList>
            <person name="Urbieta M.S."/>
            <person name="Rascovan N."/>
            <person name="Castro C."/>
            <person name="Revale S."/>
            <person name="Giaveno M.A."/>
            <person name="Vazquez M.P."/>
            <person name="Donati E.R."/>
        </authorList>
    </citation>
    <scope>NUCLEOTIDE SEQUENCE [LARGE SCALE GENOMIC DNA]</scope>
    <source>
        <strain evidence="2 3">ALE1</strain>
    </source>
</reference>
<comment type="caution">
    <text evidence="2">The sequence shown here is derived from an EMBL/GenBank/DDBJ whole genome shotgun (WGS) entry which is preliminary data.</text>
</comment>
<evidence type="ECO:0000259" key="1">
    <source>
        <dbReference type="Pfam" id="PF01565"/>
    </source>
</evidence>
<protein>
    <recommendedName>
        <fullName evidence="1">FAD linked oxidase N-terminal domain-containing protein</fullName>
    </recommendedName>
</protein>
<dbReference type="InterPro" id="IPR016169">
    <property type="entry name" value="FAD-bd_PCMH_sub2"/>
</dbReference>
<evidence type="ECO:0000313" key="2">
    <source>
        <dbReference type="EMBL" id="EZQ04734.1"/>
    </source>
</evidence>
<dbReference type="Pfam" id="PF01565">
    <property type="entry name" value="FAD_binding_4"/>
    <property type="match status" value="1"/>
</dbReference>